<organism evidence="1 2">
    <name type="scientific">Marixanthomonas spongiae</name>
    <dbReference type="NCBI Taxonomy" id="2174845"/>
    <lineage>
        <taxon>Bacteria</taxon>
        <taxon>Pseudomonadati</taxon>
        <taxon>Bacteroidota</taxon>
        <taxon>Flavobacteriia</taxon>
        <taxon>Flavobacteriales</taxon>
        <taxon>Flavobacteriaceae</taxon>
        <taxon>Marixanthomonas</taxon>
    </lineage>
</organism>
<accession>A0A2U0I5G1</accession>
<dbReference type="Proteomes" id="UP000245962">
    <property type="component" value="Unassembled WGS sequence"/>
</dbReference>
<protein>
    <submittedName>
        <fullName evidence="1">Uncharacterized protein</fullName>
    </submittedName>
</protein>
<name>A0A2U0I5G1_9FLAO</name>
<dbReference type="AlphaFoldDB" id="A0A2U0I5G1"/>
<comment type="caution">
    <text evidence="1">The sequence shown here is derived from an EMBL/GenBank/DDBJ whole genome shotgun (WGS) entry which is preliminary data.</text>
</comment>
<gene>
    <name evidence="1" type="ORF">DDV96_03510</name>
</gene>
<dbReference type="EMBL" id="QEHR01000002">
    <property type="protein sequence ID" value="PVW16338.1"/>
    <property type="molecule type" value="Genomic_DNA"/>
</dbReference>
<evidence type="ECO:0000313" key="2">
    <source>
        <dbReference type="Proteomes" id="UP000245962"/>
    </source>
</evidence>
<keyword evidence="2" id="KW-1185">Reference proteome</keyword>
<reference evidence="1 2" key="1">
    <citation type="submission" date="2018-04" db="EMBL/GenBank/DDBJ databases">
        <title>Marixanthomonas spongiae HN-E44 sp. nov., isolated from a marine sponge.</title>
        <authorList>
            <person name="Luo L."/>
            <person name="Zhuang L."/>
        </authorList>
    </citation>
    <scope>NUCLEOTIDE SEQUENCE [LARGE SCALE GENOMIC DNA]</scope>
    <source>
        <strain evidence="1 2">HN-E44</strain>
    </source>
</reference>
<evidence type="ECO:0000313" key="1">
    <source>
        <dbReference type="EMBL" id="PVW16338.1"/>
    </source>
</evidence>
<sequence length="88" mass="10236">MASKRNLKKDINYVLGDIIEAVYIWQLTHPEKETKESEKIIDETIALFDALIVKVNQKDVDNKKQHFKAINQELETEGRKLIDKINAL</sequence>
<dbReference type="OrthoDB" id="1121857at2"/>
<proteinExistence type="predicted"/>
<dbReference type="RefSeq" id="WP_116693355.1">
    <property type="nucleotide sequence ID" value="NZ_QEHR01000002.1"/>
</dbReference>